<keyword evidence="12" id="KW-1185">Reference proteome</keyword>
<feature type="signal peptide" evidence="9">
    <location>
        <begin position="1"/>
        <end position="37"/>
    </location>
</feature>
<proteinExistence type="inferred from homology"/>
<evidence type="ECO:0000256" key="2">
    <source>
        <dbReference type="ARBA" id="ARBA00022729"/>
    </source>
</evidence>
<evidence type="ECO:0000256" key="1">
    <source>
        <dbReference type="ARBA" id="ARBA00007164"/>
    </source>
</evidence>
<dbReference type="Proteomes" id="UP001156670">
    <property type="component" value="Unassembled WGS sequence"/>
</dbReference>
<dbReference type="InterPro" id="IPR018044">
    <property type="entry name" value="Peptidase_S11"/>
</dbReference>
<protein>
    <recommendedName>
        <fullName evidence="10">Peptidase S11 D-alanyl-D-alanine carboxypeptidase A N-terminal domain-containing protein</fullName>
    </recommendedName>
</protein>
<keyword evidence="5" id="KW-0573">Peptidoglycan synthesis</keyword>
<feature type="chain" id="PRO_5046850597" description="Peptidase S11 D-alanyl-D-alanine carboxypeptidase A N-terminal domain-containing protein" evidence="9">
    <location>
        <begin position="38"/>
        <end position="361"/>
    </location>
</feature>
<keyword evidence="4" id="KW-0133">Cell shape</keyword>
<dbReference type="EMBL" id="BSOB01000010">
    <property type="protein sequence ID" value="GLQ92657.1"/>
    <property type="molecule type" value="Genomic_DNA"/>
</dbReference>
<dbReference type="RefSeq" id="WP_284320376.1">
    <property type="nucleotide sequence ID" value="NZ_BSOB01000010.1"/>
</dbReference>
<dbReference type="Pfam" id="PF00768">
    <property type="entry name" value="Peptidase_S11"/>
    <property type="match status" value="1"/>
</dbReference>
<evidence type="ECO:0000256" key="3">
    <source>
        <dbReference type="ARBA" id="ARBA00022801"/>
    </source>
</evidence>
<dbReference type="PANTHER" id="PTHR21581">
    <property type="entry name" value="D-ALANYL-D-ALANINE CARBOXYPEPTIDASE"/>
    <property type="match status" value="1"/>
</dbReference>
<dbReference type="SUPFAM" id="SSF56601">
    <property type="entry name" value="beta-lactamase/transpeptidase-like"/>
    <property type="match status" value="1"/>
</dbReference>
<accession>A0ABQ5XNT3</accession>
<feature type="region of interest" description="Disordered" evidence="8">
    <location>
        <begin position="307"/>
        <end position="361"/>
    </location>
</feature>
<sequence length="361" mass="38845">MANIQFNQPLRLRNRLWSLFAALFLCGLIGFAGAAHAGYAAIVIDPATGEVLSAVNADEQNYPASLTKMMTLYLTFQALQNGKLKVDQELPVSSWDASRAPTKLGLRAGQTISVNDCILGMVTKSANDAASVIAEGLGDNEGHFAEMMTAQAALLGMSATHFANASGLPDPNNTSTARDMAKLAMALYRDFPQYAHYFSTKEFVFRGQLIRGHNNLMDRYPGMDGLKTGFTDASGFNLASTAVHDGRRLFAVVLGGRSASSRDNLMTRLLDDGFDNQPTPDAVVAQAGVRSTTRRVLAALSPIDTAEADETAPAHHRSRGCTPHRGTNCPRVAKSHSKSTTHLSHRKHKKVLLASSADKKD</sequence>
<organism evidence="11 12">
    <name type="scientific">Dyella acidisoli</name>
    <dbReference type="NCBI Taxonomy" id="1867834"/>
    <lineage>
        <taxon>Bacteria</taxon>
        <taxon>Pseudomonadati</taxon>
        <taxon>Pseudomonadota</taxon>
        <taxon>Gammaproteobacteria</taxon>
        <taxon>Lysobacterales</taxon>
        <taxon>Rhodanobacteraceae</taxon>
        <taxon>Dyella</taxon>
    </lineage>
</organism>
<evidence type="ECO:0000256" key="8">
    <source>
        <dbReference type="SAM" id="MobiDB-lite"/>
    </source>
</evidence>
<dbReference type="Gene3D" id="3.40.710.10">
    <property type="entry name" value="DD-peptidase/beta-lactamase superfamily"/>
    <property type="match status" value="1"/>
</dbReference>
<reference evidence="12" key="1">
    <citation type="journal article" date="2019" name="Int. J. Syst. Evol. Microbiol.">
        <title>The Global Catalogue of Microorganisms (GCM) 10K type strain sequencing project: providing services to taxonomists for standard genome sequencing and annotation.</title>
        <authorList>
            <consortium name="The Broad Institute Genomics Platform"/>
            <consortium name="The Broad Institute Genome Sequencing Center for Infectious Disease"/>
            <person name="Wu L."/>
            <person name="Ma J."/>
        </authorList>
    </citation>
    <scope>NUCLEOTIDE SEQUENCE [LARGE SCALE GENOMIC DNA]</scope>
    <source>
        <strain evidence="12">NBRC 111980</strain>
    </source>
</reference>
<dbReference type="InterPro" id="IPR012338">
    <property type="entry name" value="Beta-lactam/transpept-like"/>
</dbReference>
<keyword evidence="3" id="KW-0378">Hydrolase</keyword>
<evidence type="ECO:0000256" key="7">
    <source>
        <dbReference type="RuleBase" id="RU004016"/>
    </source>
</evidence>
<keyword evidence="6" id="KW-0961">Cell wall biogenesis/degradation</keyword>
<name>A0ABQ5XNT3_9GAMM</name>
<gene>
    <name evidence="11" type="ORF">GCM10007901_16080</name>
</gene>
<comment type="caution">
    <text evidence="11">The sequence shown here is derived from an EMBL/GenBank/DDBJ whole genome shotgun (WGS) entry which is preliminary data.</text>
</comment>
<evidence type="ECO:0000259" key="10">
    <source>
        <dbReference type="Pfam" id="PF00768"/>
    </source>
</evidence>
<evidence type="ECO:0000313" key="12">
    <source>
        <dbReference type="Proteomes" id="UP001156670"/>
    </source>
</evidence>
<comment type="similarity">
    <text evidence="1 7">Belongs to the peptidase S11 family.</text>
</comment>
<evidence type="ECO:0000256" key="5">
    <source>
        <dbReference type="ARBA" id="ARBA00022984"/>
    </source>
</evidence>
<evidence type="ECO:0000256" key="6">
    <source>
        <dbReference type="ARBA" id="ARBA00023316"/>
    </source>
</evidence>
<dbReference type="PRINTS" id="PR00725">
    <property type="entry name" value="DADACBPTASE1"/>
</dbReference>
<keyword evidence="2 9" id="KW-0732">Signal</keyword>
<dbReference type="InterPro" id="IPR001967">
    <property type="entry name" value="Peptidase_S11_N"/>
</dbReference>
<feature type="domain" description="Peptidase S11 D-alanyl-D-alanine carboxypeptidase A N-terminal" evidence="10">
    <location>
        <begin position="36"/>
        <end position="257"/>
    </location>
</feature>
<dbReference type="PANTHER" id="PTHR21581:SF6">
    <property type="entry name" value="TRAFFICKING PROTEIN PARTICLE COMPLEX SUBUNIT 12"/>
    <property type="match status" value="1"/>
</dbReference>
<evidence type="ECO:0000256" key="4">
    <source>
        <dbReference type="ARBA" id="ARBA00022960"/>
    </source>
</evidence>
<evidence type="ECO:0000256" key="9">
    <source>
        <dbReference type="SAM" id="SignalP"/>
    </source>
</evidence>
<feature type="compositionally biased region" description="Basic residues" evidence="8">
    <location>
        <begin position="333"/>
        <end position="351"/>
    </location>
</feature>
<evidence type="ECO:0000313" key="11">
    <source>
        <dbReference type="EMBL" id="GLQ92657.1"/>
    </source>
</evidence>